<dbReference type="Proteomes" id="UP000477911">
    <property type="component" value="Unassembled WGS sequence"/>
</dbReference>
<evidence type="ECO:0000313" key="5">
    <source>
        <dbReference type="EMBL" id="MXN20675.1"/>
    </source>
</evidence>
<proteinExistence type="predicted"/>
<dbReference type="SMART" id="SM00347">
    <property type="entry name" value="HTH_MARR"/>
    <property type="match status" value="1"/>
</dbReference>
<dbReference type="RefSeq" id="WP_160896797.1">
    <property type="nucleotide sequence ID" value="NZ_WUMU01000033.1"/>
</dbReference>
<dbReference type="GO" id="GO:0003700">
    <property type="term" value="F:DNA-binding transcription factor activity"/>
    <property type="evidence" value="ECO:0007669"/>
    <property type="project" value="InterPro"/>
</dbReference>
<keyword evidence="2 5" id="KW-0238">DNA-binding</keyword>
<reference evidence="5 6" key="1">
    <citation type="submission" date="2019-12" db="EMBL/GenBank/DDBJ databases">
        <authorList>
            <person name="Li M."/>
        </authorList>
    </citation>
    <scope>NUCLEOTIDE SEQUENCE [LARGE SCALE GENOMIC DNA]</scope>
    <source>
        <strain evidence="5 6">GBMRC 2024</strain>
    </source>
</reference>
<dbReference type="InterPro" id="IPR036388">
    <property type="entry name" value="WH-like_DNA-bd_sf"/>
</dbReference>
<evidence type="ECO:0000313" key="6">
    <source>
        <dbReference type="Proteomes" id="UP000477911"/>
    </source>
</evidence>
<dbReference type="PRINTS" id="PR00598">
    <property type="entry name" value="HTHMARR"/>
</dbReference>
<dbReference type="InterPro" id="IPR039422">
    <property type="entry name" value="MarR/SlyA-like"/>
</dbReference>
<evidence type="ECO:0000259" key="4">
    <source>
        <dbReference type="PROSITE" id="PS50995"/>
    </source>
</evidence>
<organism evidence="5 6">
    <name type="scientific">Pseudooceanicola albus</name>
    <dbReference type="NCBI Taxonomy" id="2692189"/>
    <lineage>
        <taxon>Bacteria</taxon>
        <taxon>Pseudomonadati</taxon>
        <taxon>Pseudomonadota</taxon>
        <taxon>Alphaproteobacteria</taxon>
        <taxon>Rhodobacterales</taxon>
        <taxon>Paracoccaceae</taxon>
        <taxon>Pseudooceanicola</taxon>
    </lineage>
</organism>
<keyword evidence="1" id="KW-0805">Transcription regulation</keyword>
<dbReference type="PROSITE" id="PS01117">
    <property type="entry name" value="HTH_MARR_1"/>
    <property type="match status" value="1"/>
</dbReference>
<dbReference type="PANTHER" id="PTHR33164:SF64">
    <property type="entry name" value="TRANSCRIPTIONAL REGULATOR SLYA"/>
    <property type="match status" value="1"/>
</dbReference>
<dbReference type="GO" id="GO:0003677">
    <property type="term" value="F:DNA binding"/>
    <property type="evidence" value="ECO:0007669"/>
    <property type="project" value="UniProtKB-KW"/>
</dbReference>
<dbReference type="PANTHER" id="PTHR33164">
    <property type="entry name" value="TRANSCRIPTIONAL REGULATOR, MARR FAMILY"/>
    <property type="match status" value="1"/>
</dbReference>
<evidence type="ECO:0000256" key="2">
    <source>
        <dbReference type="ARBA" id="ARBA00023125"/>
    </source>
</evidence>
<protein>
    <submittedName>
        <fullName evidence="5">Winged helix DNA-binding protein</fullName>
    </submittedName>
</protein>
<accession>A0A6L7G9D7</accession>
<dbReference type="EMBL" id="WUMU01000033">
    <property type="protein sequence ID" value="MXN20675.1"/>
    <property type="molecule type" value="Genomic_DNA"/>
</dbReference>
<dbReference type="Gene3D" id="1.10.10.10">
    <property type="entry name" value="Winged helix-like DNA-binding domain superfamily/Winged helix DNA-binding domain"/>
    <property type="match status" value="1"/>
</dbReference>
<keyword evidence="6" id="KW-1185">Reference proteome</keyword>
<dbReference type="SUPFAM" id="SSF46785">
    <property type="entry name" value="Winged helix' DNA-binding domain"/>
    <property type="match status" value="1"/>
</dbReference>
<dbReference type="InterPro" id="IPR023187">
    <property type="entry name" value="Tscrpt_reg_MarR-type_CS"/>
</dbReference>
<keyword evidence="3" id="KW-0804">Transcription</keyword>
<feature type="domain" description="HTH marR-type" evidence="4">
    <location>
        <begin position="7"/>
        <end position="140"/>
    </location>
</feature>
<evidence type="ECO:0000256" key="3">
    <source>
        <dbReference type="ARBA" id="ARBA00023163"/>
    </source>
</evidence>
<dbReference type="PROSITE" id="PS50995">
    <property type="entry name" value="HTH_MARR_2"/>
    <property type="match status" value="1"/>
</dbReference>
<sequence length="150" mass="16851">MDEPSRQEELGFQLITVARRYRRIMDGALADFGLTDAAAMPLRVLVRHPEGLRQKDLAERLDIEGPTLVRVLDQLVTMGLVARVEDPQDRRAKQVRVTPRGLALQRDFAAHLDRLRARIFAGTPAEEVEATLRLLTRFEDSLGALRAAQG</sequence>
<dbReference type="InterPro" id="IPR000835">
    <property type="entry name" value="HTH_MarR-typ"/>
</dbReference>
<dbReference type="InterPro" id="IPR036390">
    <property type="entry name" value="WH_DNA-bd_sf"/>
</dbReference>
<dbReference type="Pfam" id="PF12802">
    <property type="entry name" value="MarR_2"/>
    <property type="match status" value="1"/>
</dbReference>
<comment type="caution">
    <text evidence="5">The sequence shown here is derived from an EMBL/GenBank/DDBJ whole genome shotgun (WGS) entry which is preliminary data.</text>
</comment>
<dbReference type="AlphaFoldDB" id="A0A6L7G9D7"/>
<evidence type="ECO:0000256" key="1">
    <source>
        <dbReference type="ARBA" id="ARBA00023015"/>
    </source>
</evidence>
<dbReference type="GO" id="GO:0006950">
    <property type="term" value="P:response to stress"/>
    <property type="evidence" value="ECO:0007669"/>
    <property type="project" value="TreeGrafter"/>
</dbReference>
<name>A0A6L7G9D7_9RHOB</name>
<gene>
    <name evidence="5" type="ORF">GR170_22830</name>
</gene>